<dbReference type="GO" id="GO:0000245">
    <property type="term" value="P:spliceosomal complex assembly"/>
    <property type="evidence" value="ECO:0007669"/>
    <property type="project" value="TreeGrafter"/>
</dbReference>
<evidence type="ECO:0000256" key="5">
    <source>
        <dbReference type="ARBA" id="ARBA00022777"/>
    </source>
</evidence>
<dbReference type="GeneID" id="4564608"/>
<comment type="catalytic activity">
    <reaction evidence="7">
        <text>L-threonyl-[protein] + ATP = O-phospho-L-threonyl-[protein] + ADP + H(+)</text>
        <dbReference type="Rhea" id="RHEA:46608"/>
        <dbReference type="Rhea" id="RHEA-COMP:11060"/>
        <dbReference type="Rhea" id="RHEA-COMP:11605"/>
        <dbReference type="ChEBI" id="CHEBI:15378"/>
        <dbReference type="ChEBI" id="CHEBI:30013"/>
        <dbReference type="ChEBI" id="CHEBI:30616"/>
        <dbReference type="ChEBI" id="CHEBI:61977"/>
        <dbReference type="ChEBI" id="CHEBI:456216"/>
        <dbReference type="EC" id="2.7.11.1"/>
    </reaction>
</comment>
<dbReference type="PANTHER" id="PTHR47634:SF9">
    <property type="entry name" value="PROTEIN KINASE DOMAIN-CONTAINING PROTEIN-RELATED"/>
    <property type="match status" value="1"/>
</dbReference>
<evidence type="ECO:0000256" key="2">
    <source>
        <dbReference type="ARBA" id="ARBA00022527"/>
    </source>
</evidence>
<dbReference type="STRING" id="246410.A0A0E1S461"/>
<name>A0A0E1S461_COCIM</name>
<keyword evidence="2" id="KW-0723">Serine/threonine-protein kinase</keyword>
<dbReference type="VEuPathDB" id="FungiDB:CIMG_05660"/>
<accession>A0A0E1S461</accession>
<dbReference type="OMA" id="MDPWLMK"/>
<dbReference type="SMART" id="SM00220">
    <property type="entry name" value="S_TKc"/>
    <property type="match status" value="1"/>
</dbReference>
<dbReference type="InParanoid" id="A0A0E1S461"/>
<keyword evidence="11" id="KW-1185">Reference proteome</keyword>
<dbReference type="GO" id="GO:0050684">
    <property type="term" value="P:regulation of mRNA processing"/>
    <property type="evidence" value="ECO:0007669"/>
    <property type="project" value="TreeGrafter"/>
</dbReference>
<gene>
    <name evidence="10" type="ORF">CIMG_05660</name>
</gene>
<keyword evidence="4" id="KW-0547">Nucleotide-binding</keyword>
<evidence type="ECO:0000259" key="9">
    <source>
        <dbReference type="PROSITE" id="PS50011"/>
    </source>
</evidence>
<dbReference type="AlphaFoldDB" id="A0A0E1S461"/>
<organism evidence="10 11">
    <name type="scientific">Coccidioides immitis (strain RS)</name>
    <name type="common">Valley fever fungus</name>
    <dbReference type="NCBI Taxonomy" id="246410"/>
    <lineage>
        <taxon>Eukaryota</taxon>
        <taxon>Fungi</taxon>
        <taxon>Dikarya</taxon>
        <taxon>Ascomycota</taxon>
        <taxon>Pezizomycotina</taxon>
        <taxon>Eurotiomycetes</taxon>
        <taxon>Eurotiomycetidae</taxon>
        <taxon>Onygenales</taxon>
        <taxon>Onygenaceae</taxon>
        <taxon>Coccidioides</taxon>
    </lineage>
</organism>
<dbReference type="OrthoDB" id="5979581at2759"/>
<dbReference type="GO" id="GO:0004674">
    <property type="term" value="F:protein serine/threonine kinase activity"/>
    <property type="evidence" value="ECO:0007669"/>
    <property type="project" value="UniProtKB-KW"/>
</dbReference>
<dbReference type="EMBL" id="GG704914">
    <property type="protein sequence ID" value="EAS34636.2"/>
    <property type="molecule type" value="Genomic_DNA"/>
</dbReference>
<evidence type="ECO:0000313" key="11">
    <source>
        <dbReference type="Proteomes" id="UP000001261"/>
    </source>
</evidence>
<evidence type="ECO:0000256" key="3">
    <source>
        <dbReference type="ARBA" id="ARBA00022679"/>
    </source>
</evidence>
<dbReference type="Pfam" id="PF00069">
    <property type="entry name" value="Pkinase"/>
    <property type="match status" value="1"/>
</dbReference>
<dbReference type="InterPro" id="IPR011009">
    <property type="entry name" value="Kinase-like_dom_sf"/>
</dbReference>
<comment type="catalytic activity">
    <reaction evidence="8">
        <text>L-seryl-[protein] + ATP = O-phospho-L-seryl-[protein] + ADP + H(+)</text>
        <dbReference type="Rhea" id="RHEA:17989"/>
        <dbReference type="Rhea" id="RHEA-COMP:9863"/>
        <dbReference type="Rhea" id="RHEA-COMP:11604"/>
        <dbReference type="ChEBI" id="CHEBI:15378"/>
        <dbReference type="ChEBI" id="CHEBI:29999"/>
        <dbReference type="ChEBI" id="CHEBI:30616"/>
        <dbReference type="ChEBI" id="CHEBI:83421"/>
        <dbReference type="ChEBI" id="CHEBI:456216"/>
        <dbReference type="EC" id="2.7.11.1"/>
    </reaction>
</comment>
<evidence type="ECO:0000256" key="6">
    <source>
        <dbReference type="ARBA" id="ARBA00022840"/>
    </source>
</evidence>
<keyword evidence="5 10" id="KW-0418">Kinase</keyword>
<dbReference type="KEGG" id="cim:CIMG_05660"/>
<feature type="domain" description="Protein kinase" evidence="9">
    <location>
        <begin position="115"/>
        <end position="463"/>
    </location>
</feature>
<reference evidence="11" key="2">
    <citation type="journal article" date="2010" name="Genome Res.">
        <title>Population genomic sequencing of Coccidioides fungi reveals recent hybridization and transposon control.</title>
        <authorList>
            <person name="Neafsey D.E."/>
            <person name="Barker B.M."/>
            <person name="Sharpton T.J."/>
            <person name="Stajich J.E."/>
            <person name="Park D.J."/>
            <person name="Whiston E."/>
            <person name="Hung C.-Y."/>
            <person name="McMahan C."/>
            <person name="White J."/>
            <person name="Sykes S."/>
            <person name="Heiman D."/>
            <person name="Young S."/>
            <person name="Zeng Q."/>
            <person name="Abouelleil A."/>
            <person name="Aftuck L."/>
            <person name="Bessette D."/>
            <person name="Brown A."/>
            <person name="FitzGerald M."/>
            <person name="Lui A."/>
            <person name="Macdonald J.P."/>
            <person name="Priest M."/>
            <person name="Orbach M.J."/>
            <person name="Galgiani J.N."/>
            <person name="Kirkland T.N."/>
            <person name="Cole G.T."/>
            <person name="Birren B.W."/>
            <person name="Henn M.R."/>
            <person name="Taylor J.W."/>
            <person name="Rounsley S.D."/>
        </authorList>
    </citation>
    <scope>GENOME REANNOTATION</scope>
    <source>
        <strain evidence="11">RS</strain>
    </source>
</reference>
<proteinExistence type="predicted"/>
<dbReference type="Gene3D" id="3.30.200.20">
    <property type="entry name" value="Phosphorylase Kinase, domain 1"/>
    <property type="match status" value="1"/>
</dbReference>
<evidence type="ECO:0000313" key="10">
    <source>
        <dbReference type="EMBL" id="EAS34636.2"/>
    </source>
</evidence>
<dbReference type="RefSeq" id="XP_001246219.2">
    <property type="nucleotide sequence ID" value="XM_001246218.2"/>
</dbReference>
<dbReference type="PROSITE" id="PS50011">
    <property type="entry name" value="PROTEIN_KINASE_DOM"/>
    <property type="match status" value="1"/>
</dbReference>
<dbReference type="InterPro" id="IPR051334">
    <property type="entry name" value="SRPK"/>
</dbReference>
<keyword evidence="6" id="KW-0067">ATP-binding</keyword>
<dbReference type="Gene3D" id="1.10.510.10">
    <property type="entry name" value="Transferase(Phosphotransferase) domain 1"/>
    <property type="match status" value="1"/>
</dbReference>
<evidence type="ECO:0000256" key="4">
    <source>
        <dbReference type="ARBA" id="ARBA00022741"/>
    </source>
</evidence>
<keyword evidence="3" id="KW-0808">Transferase</keyword>
<evidence type="ECO:0000256" key="1">
    <source>
        <dbReference type="ARBA" id="ARBA00012513"/>
    </source>
</evidence>
<dbReference type="Proteomes" id="UP000001261">
    <property type="component" value="Unassembled WGS sequence"/>
</dbReference>
<dbReference type="InterPro" id="IPR000719">
    <property type="entry name" value="Prot_kinase_dom"/>
</dbReference>
<reference evidence="11" key="1">
    <citation type="journal article" date="2009" name="Genome Res.">
        <title>Comparative genomic analyses of the human fungal pathogens Coccidioides and their relatives.</title>
        <authorList>
            <person name="Sharpton T.J."/>
            <person name="Stajich J.E."/>
            <person name="Rounsley S.D."/>
            <person name="Gardner M.J."/>
            <person name="Wortman J.R."/>
            <person name="Jordar V.S."/>
            <person name="Maiti R."/>
            <person name="Kodira C.D."/>
            <person name="Neafsey D.E."/>
            <person name="Zeng Q."/>
            <person name="Hung C.-Y."/>
            <person name="McMahan C."/>
            <person name="Muszewska A."/>
            <person name="Grynberg M."/>
            <person name="Mandel M.A."/>
            <person name="Kellner E.M."/>
            <person name="Barker B.M."/>
            <person name="Galgiani J.N."/>
            <person name="Orbach M.J."/>
            <person name="Kirkland T.N."/>
            <person name="Cole G.T."/>
            <person name="Henn M.R."/>
            <person name="Birren B.W."/>
            <person name="Taylor J.W."/>
        </authorList>
    </citation>
    <scope>NUCLEOTIDE SEQUENCE [LARGE SCALE GENOMIC DNA]</scope>
    <source>
        <strain evidence="11">RS</strain>
    </source>
</reference>
<protein>
    <recommendedName>
        <fullName evidence="1">non-specific serine/threonine protein kinase</fullName>
        <ecNumber evidence="1">2.7.11.1</ecNumber>
    </recommendedName>
</protein>
<evidence type="ECO:0000256" key="7">
    <source>
        <dbReference type="ARBA" id="ARBA00047899"/>
    </source>
</evidence>
<dbReference type="GO" id="GO:0005524">
    <property type="term" value="F:ATP binding"/>
    <property type="evidence" value="ECO:0007669"/>
    <property type="project" value="UniProtKB-KW"/>
</dbReference>
<sequence>MLCEMRVCIQQSLGTGYPRCLLPKWHGAFRSSHPPFSPVCRPTLQSQRHPSITRRAAMSSSPLLGTTLPMAARSFPTSGFEQLDPTDPIEEELLPGYKPEQFYPANIGEVFNGRYQALCKIGYGTTSTVWLARDLQTSEGPSAYVSLKIYTNGYVRGDELAVLQHINTVSAETTHPGHQDIRKLLASFEIKGPHGVHMCLVQQALGMSLHGLLQFIPTRSLSLELLKPFLRQCLFGLDFLHTTAGIIHTDLQPKNLLFPVDSPLIFSDLEEDEIKNPSARKVLSDRVIYQTKELPRPRRGFPLICDFGEARFMNKDGHPHTDDIMPDLLRPPEVVMRMAWDEKVDIWSIAPLTWHLVSPRPLFDRRNPETGEPDDRFMIAHLGALLGPPPPEFRRRSAVCQSFWDENGKWTDAVPMPELTLEDLSTGIIGENKAGYLQFLRRILRWLPEERPTVRELIVDPWLMEGLGGKKAAGG</sequence>
<dbReference type="PANTHER" id="PTHR47634">
    <property type="entry name" value="PROTEIN KINASE DOMAIN-CONTAINING PROTEIN-RELATED"/>
    <property type="match status" value="1"/>
</dbReference>
<dbReference type="EC" id="2.7.11.1" evidence="1"/>
<evidence type="ECO:0000256" key="8">
    <source>
        <dbReference type="ARBA" id="ARBA00048679"/>
    </source>
</evidence>
<dbReference type="SUPFAM" id="SSF56112">
    <property type="entry name" value="Protein kinase-like (PK-like)"/>
    <property type="match status" value="1"/>
</dbReference>